<dbReference type="HOGENOM" id="CLU_2275570_0_0_0"/>
<evidence type="ECO:0000313" key="2">
    <source>
        <dbReference type="Proteomes" id="UP000010798"/>
    </source>
</evidence>
<dbReference type="RefSeq" id="WP_015247637.1">
    <property type="nucleotide sequence ID" value="NC_019892.1"/>
</dbReference>
<name>L0DGX1_SINAD</name>
<organism evidence="1 2">
    <name type="scientific">Singulisphaera acidiphila (strain ATCC BAA-1392 / DSM 18658 / VKM B-2454 / MOB10)</name>
    <dbReference type="NCBI Taxonomy" id="886293"/>
    <lineage>
        <taxon>Bacteria</taxon>
        <taxon>Pseudomonadati</taxon>
        <taxon>Planctomycetota</taxon>
        <taxon>Planctomycetia</taxon>
        <taxon>Isosphaerales</taxon>
        <taxon>Isosphaeraceae</taxon>
        <taxon>Singulisphaera</taxon>
    </lineage>
</organism>
<protein>
    <submittedName>
        <fullName evidence="1">Uncharacterized protein</fullName>
    </submittedName>
</protein>
<dbReference type="EMBL" id="CP003364">
    <property type="protein sequence ID" value="AGA28512.1"/>
    <property type="molecule type" value="Genomic_DNA"/>
</dbReference>
<sequence length="102" mass="11232">MAAERPIQETVASFLSCMFFCVNSGKTPQVNRVMTAELQATAHLVTERGLSDKEFVDSFLHPIEANIITRFGYPKSSQPFDEFAQVFKGVTGVGLAFSRGPE</sequence>
<dbReference type="Proteomes" id="UP000010798">
    <property type="component" value="Chromosome"/>
</dbReference>
<dbReference type="OrthoDB" id="9924348at2"/>
<reference evidence="1 2" key="1">
    <citation type="submission" date="2012-02" db="EMBL/GenBank/DDBJ databases">
        <title>Complete sequence of chromosome of Singulisphaera acidiphila DSM 18658.</title>
        <authorList>
            <consortium name="US DOE Joint Genome Institute (JGI-PGF)"/>
            <person name="Lucas S."/>
            <person name="Copeland A."/>
            <person name="Lapidus A."/>
            <person name="Glavina del Rio T."/>
            <person name="Dalin E."/>
            <person name="Tice H."/>
            <person name="Bruce D."/>
            <person name="Goodwin L."/>
            <person name="Pitluck S."/>
            <person name="Peters L."/>
            <person name="Ovchinnikova G."/>
            <person name="Chertkov O."/>
            <person name="Kyrpides N."/>
            <person name="Mavromatis K."/>
            <person name="Ivanova N."/>
            <person name="Brettin T."/>
            <person name="Detter J.C."/>
            <person name="Han C."/>
            <person name="Larimer F."/>
            <person name="Land M."/>
            <person name="Hauser L."/>
            <person name="Markowitz V."/>
            <person name="Cheng J.-F."/>
            <person name="Hugenholtz P."/>
            <person name="Woyke T."/>
            <person name="Wu D."/>
            <person name="Tindall B."/>
            <person name="Pomrenke H."/>
            <person name="Brambilla E."/>
            <person name="Klenk H.-P."/>
            <person name="Eisen J.A."/>
        </authorList>
    </citation>
    <scope>NUCLEOTIDE SEQUENCE [LARGE SCALE GENOMIC DNA]</scope>
    <source>
        <strain evidence="2">ATCC BAA-1392 / DSM 18658 / VKM B-2454 / MOB10</strain>
    </source>
</reference>
<evidence type="ECO:0000313" key="1">
    <source>
        <dbReference type="EMBL" id="AGA28512.1"/>
    </source>
</evidence>
<dbReference type="AlphaFoldDB" id="L0DGX1"/>
<accession>L0DGX1</accession>
<gene>
    <name evidence="1" type="ordered locus">Sinac_4314</name>
</gene>
<dbReference type="KEGG" id="saci:Sinac_4314"/>
<proteinExistence type="predicted"/>
<keyword evidence="2" id="KW-1185">Reference proteome</keyword>